<accession>A0A2R3IKN8</accession>
<dbReference type="EMBL" id="CP027167">
    <property type="protein sequence ID" value="AVK02510.1"/>
    <property type="molecule type" value="Genomic_DNA"/>
</dbReference>
<reference evidence="1 2" key="1">
    <citation type="submission" date="2018-02" db="EMBL/GenBank/DDBJ databases">
        <title>FDA/CDC Antimicrobial Resistant Isolate Bank Genome Sequencing.</title>
        <authorList>
            <person name="Benahmed F.H."/>
            <person name="Lutgring J.D."/>
            <person name="Yoo B."/>
            <person name="Machado M."/>
            <person name="Brown A."/>
            <person name="McAllister G."/>
            <person name="Perry A."/>
            <person name="Halpin A.L."/>
            <person name="Vavikolanu K."/>
            <person name="Ott S."/>
            <person name="Zhao X."/>
            <person name="Tallon L.J."/>
            <person name="Sadzewicz L."/>
            <person name="Aluvathingal J."/>
            <person name="Nadendla S."/>
            <person name="Voskania-kordi A."/>
            <person name="Simonyan V."/>
            <person name="Patel J."/>
            <person name="Shawar R.M."/>
        </authorList>
    </citation>
    <scope>NUCLEOTIDE SEQUENCE [LARGE SCALE GENOMIC DNA]</scope>
    <source>
        <strain evidence="1 2">AR_0356</strain>
        <plasmid evidence="1 2">unnamed3</plasmid>
    </source>
</reference>
<dbReference type="Proteomes" id="UP000238390">
    <property type="component" value="Plasmid unnamed3"/>
</dbReference>
<evidence type="ECO:0000313" key="1">
    <source>
        <dbReference type="EMBL" id="AVK02510.1"/>
    </source>
</evidence>
<organism evidence="1 2">
    <name type="scientific">Pseudomonas paraeruginosa</name>
    <dbReference type="NCBI Taxonomy" id="2994495"/>
    <lineage>
        <taxon>Bacteria</taxon>
        <taxon>Pseudomonadati</taxon>
        <taxon>Pseudomonadota</taxon>
        <taxon>Gammaproteobacteria</taxon>
        <taxon>Pseudomonadales</taxon>
        <taxon>Pseudomonadaceae</taxon>
        <taxon>Pseudomonas</taxon>
    </lineage>
</organism>
<gene>
    <name evidence="1" type="ORF">CSB93_7048</name>
</gene>
<sequence length="50" mass="5633">MGTGDDHANRYCHQASSVTTGYRAQLFAAVPERQNHDRVRADACQVVNEW</sequence>
<keyword evidence="2" id="KW-1185">Reference proteome</keyword>
<name>A0A2R3IKN8_9PSED</name>
<proteinExistence type="predicted"/>
<protein>
    <submittedName>
        <fullName evidence="1">Uncharacterized protein</fullName>
    </submittedName>
</protein>
<dbReference type="AlphaFoldDB" id="A0A2R3IKN8"/>
<evidence type="ECO:0000313" key="2">
    <source>
        <dbReference type="Proteomes" id="UP000238390"/>
    </source>
</evidence>
<keyword evidence="1" id="KW-0614">Plasmid</keyword>
<geneLocation type="plasmid" evidence="1 2">
    <name>unnamed3</name>
</geneLocation>